<gene>
    <name evidence="1" type="ORF">ACA1_174300</name>
</gene>
<protein>
    <submittedName>
        <fullName evidence="1">Uncharacterized protein</fullName>
    </submittedName>
</protein>
<name>L8HHV5_ACACF</name>
<dbReference type="Proteomes" id="UP000011083">
    <property type="component" value="Unassembled WGS sequence"/>
</dbReference>
<dbReference type="EMBL" id="KB007811">
    <property type="protein sequence ID" value="ELR24770.1"/>
    <property type="molecule type" value="Genomic_DNA"/>
</dbReference>
<dbReference type="VEuPathDB" id="AmoebaDB:ACA1_174300"/>
<reference evidence="1 2" key="1">
    <citation type="journal article" date="2013" name="Genome Biol.">
        <title>Genome of Acanthamoeba castellanii highlights extensive lateral gene transfer and early evolution of tyrosine kinase signaling.</title>
        <authorList>
            <person name="Clarke M."/>
            <person name="Lohan A.J."/>
            <person name="Liu B."/>
            <person name="Lagkouvardos I."/>
            <person name="Roy S."/>
            <person name="Zafar N."/>
            <person name="Bertelli C."/>
            <person name="Schilde C."/>
            <person name="Kianianmomeni A."/>
            <person name="Burglin T.R."/>
            <person name="Frech C."/>
            <person name="Turcotte B."/>
            <person name="Kopec K.O."/>
            <person name="Synnott J.M."/>
            <person name="Choo C."/>
            <person name="Paponov I."/>
            <person name="Finkler A."/>
            <person name="Soon Heng Tan C."/>
            <person name="Hutchins A.P."/>
            <person name="Weinmeier T."/>
            <person name="Rattei T."/>
            <person name="Chu J.S."/>
            <person name="Gimenez G."/>
            <person name="Irimia M."/>
            <person name="Rigden D.J."/>
            <person name="Fitzpatrick D.A."/>
            <person name="Lorenzo-Morales J."/>
            <person name="Bateman A."/>
            <person name="Chiu C.H."/>
            <person name="Tang P."/>
            <person name="Hegemann P."/>
            <person name="Fromm H."/>
            <person name="Raoult D."/>
            <person name="Greub G."/>
            <person name="Miranda-Saavedra D."/>
            <person name="Chen N."/>
            <person name="Nash P."/>
            <person name="Ginger M.L."/>
            <person name="Horn M."/>
            <person name="Schaap P."/>
            <person name="Caler L."/>
            <person name="Loftus B."/>
        </authorList>
    </citation>
    <scope>NUCLEOTIDE SEQUENCE [LARGE SCALE GENOMIC DNA]</scope>
    <source>
        <strain evidence="1 2">Neff</strain>
    </source>
</reference>
<dbReference type="KEGG" id="acan:ACA1_174300"/>
<accession>L8HHV5</accession>
<dbReference type="GeneID" id="14925797"/>
<keyword evidence="2" id="KW-1185">Reference proteome</keyword>
<evidence type="ECO:0000313" key="2">
    <source>
        <dbReference type="Proteomes" id="UP000011083"/>
    </source>
</evidence>
<sequence length="142" mass="15527">MVCGGNVYDALLVQHDPNCSPMECNCFYKQCIEAECGVSFNPRSLGPDGSTTVFLSHYANSKCGGNFTHAEVYHTELCQHDLAQLRSFKFTCVGGKVMQTDYSDYNCMEPLSNKTGVVRECYADGKGGSFAYRCLAGWSGAL</sequence>
<proteinExistence type="predicted"/>
<dbReference type="RefSeq" id="XP_004356670.1">
    <property type="nucleotide sequence ID" value="XM_004356617.1"/>
</dbReference>
<dbReference type="AlphaFoldDB" id="L8HHV5"/>
<evidence type="ECO:0000313" key="1">
    <source>
        <dbReference type="EMBL" id="ELR24770.1"/>
    </source>
</evidence>
<organism evidence="1 2">
    <name type="scientific">Acanthamoeba castellanii (strain ATCC 30010 / Neff)</name>
    <dbReference type="NCBI Taxonomy" id="1257118"/>
    <lineage>
        <taxon>Eukaryota</taxon>
        <taxon>Amoebozoa</taxon>
        <taxon>Discosea</taxon>
        <taxon>Longamoebia</taxon>
        <taxon>Centramoebida</taxon>
        <taxon>Acanthamoebidae</taxon>
        <taxon>Acanthamoeba</taxon>
    </lineage>
</organism>